<dbReference type="EMBL" id="CP001100">
    <property type="protein sequence ID" value="ACF12893.1"/>
    <property type="molecule type" value="Genomic_DNA"/>
</dbReference>
<comment type="catalytic activity">
    <reaction evidence="1 7">
        <text>L-glutamate = D-glutamate</text>
        <dbReference type="Rhea" id="RHEA:12813"/>
        <dbReference type="ChEBI" id="CHEBI:29985"/>
        <dbReference type="ChEBI" id="CHEBI:29986"/>
        <dbReference type="EC" id="5.1.1.3"/>
    </reaction>
</comment>
<feature type="binding site" evidence="7">
    <location>
        <begin position="86"/>
        <end position="87"/>
    </location>
    <ligand>
        <name>substrate</name>
    </ligand>
</feature>
<dbReference type="PANTHER" id="PTHR21198">
    <property type="entry name" value="GLUTAMATE RACEMASE"/>
    <property type="match status" value="1"/>
</dbReference>
<evidence type="ECO:0000313" key="8">
    <source>
        <dbReference type="EMBL" id="ACF12893.1"/>
    </source>
</evidence>
<evidence type="ECO:0000256" key="6">
    <source>
        <dbReference type="ARBA" id="ARBA00023316"/>
    </source>
</evidence>
<dbReference type="GO" id="GO:0009252">
    <property type="term" value="P:peptidoglycan biosynthetic process"/>
    <property type="evidence" value="ECO:0007669"/>
    <property type="project" value="UniProtKB-UniRule"/>
</dbReference>
<dbReference type="eggNOG" id="COG0796">
    <property type="taxonomic scope" value="Bacteria"/>
</dbReference>
<dbReference type="SUPFAM" id="SSF53681">
    <property type="entry name" value="Aspartate/glutamate racemase"/>
    <property type="match status" value="2"/>
</dbReference>
<comment type="pathway">
    <text evidence="7">Cell wall biogenesis; peptidoglycan biosynthesis.</text>
</comment>
<comment type="similarity">
    <text evidence="7">Belongs to the aspartate/glutamate racemases family.</text>
</comment>
<keyword evidence="3 7" id="KW-0133">Cell shape</keyword>
<sequence>MNLQTSAETLNLKAERPIGIFDSGIGGLTVVRKIRERLPNERLIYFGDTARVPYGTKSQVTVRRYAAEDTRLLLKYQPKMIVVACNTVSALALDVVEHESGGLPVLGVLKAGANLAVKYSQTKHIGVIGTIATISSNAYPLEISKLDCEAEVYSKACPLFVPLAEEGFISHQATKLIATEYLTELLVKKIDSLVLGCTHYPILKSMLAEVTGKNVVIIDSAEAVAMEVENLLREKSLLNREINQALPKVLVSDLPQKFKTMFELFLGLSLPDVELVEM</sequence>
<feature type="binding site" evidence="7">
    <location>
        <begin position="22"/>
        <end position="23"/>
    </location>
    <ligand>
        <name>substrate</name>
    </ligand>
</feature>
<dbReference type="InterPro" id="IPR033134">
    <property type="entry name" value="Asp/Glu_racemase_AS_2"/>
</dbReference>
<protein>
    <recommendedName>
        <fullName evidence="2 7">Glutamate racemase</fullName>
        <ecNumber evidence="2 7">5.1.1.3</ecNumber>
    </recommendedName>
</protein>
<dbReference type="KEGG" id="cts:Ctha_0422"/>
<dbReference type="Pfam" id="PF01177">
    <property type="entry name" value="Asp_Glu_race"/>
    <property type="match status" value="1"/>
</dbReference>
<accession>B3QUI7</accession>
<evidence type="ECO:0000256" key="3">
    <source>
        <dbReference type="ARBA" id="ARBA00022960"/>
    </source>
</evidence>
<evidence type="ECO:0000256" key="4">
    <source>
        <dbReference type="ARBA" id="ARBA00022984"/>
    </source>
</evidence>
<dbReference type="PANTHER" id="PTHR21198:SF2">
    <property type="entry name" value="GLUTAMATE RACEMASE"/>
    <property type="match status" value="1"/>
</dbReference>
<comment type="function">
    <text evidence="7">Provides the (R)-glutamate required for cell wall biosynthesis.</text>
</comment>
<dbReference type="HOGENOM" id="CLU_052344_0_2_10"/>
<dbReference type="UniPathway" id="UPA00219"/>
<dbReference type="PROSITE" id="PS00924">
    <property type="entry name" value="ASP_GLU_RACEMASE_2"/>
    <property type="match status" value="1"/>
</dbReference>
<evidence type="ECO:0000256" key="5">
    <source>
        <dbReference type="ARBA" id="ARBA00023235"/>
    </source>
</evidence>
<feature type="binding site" evidence="7">
    <location>
        <begin position="54"/>
        <end position="55"/>
    </location>
    <ligand>
        <name>substrate</name>
    </ligand>
</feature>
<dbReference type="InterPro" id="IPR015942">
    <property type="entry name" value="Asp/Glu/hydantoin_racemase"/>
</dbReference>
<dbReference type="InterPro" id="IPR004391">
    <property type="entry name" value="Glu_race"/>
</dbReference>
<dbReference type="GO" id="GO:0008360">
    <property type="term" value="P:regulation of cell shape"/>
    <property type="evidence" value="ECO:0007669"/>
    <property type="project" value="UniProtKB-KW"/>
</dbReference>
<dbReference type="OrthoDB" id="9801055at2"/>
<dbReference type="NCBIfam" id="TIGR00067">
    <property type="entry name" value="glut_race"/>
    <property type="match status" value="1"/>
</dbReference>
<dbReference type="STRING" id="517418.Ctha_0422"/>
<feature type="binding site" evidence="7">
    <location>
        <begin position="198"/>
        <end position="199"/>
    </location>
    <ligand>
        <name>substrate</name>
    </ligand>
</feature>
<feature type="active site" description="Proton donor/acceptor" evidence="7">
    <location>
        <position position="197"/>
    </location>
</feature>
<dbReference type="Gene3D" id="3.40.50.1860">
    <property type="match status" value="2"/>
</dbReference>
<reference evidence="8 9" key="1">
    <citation type="submission" date="2008-06" db="EMBL/GenBank/DDBJ databases">
        <title>Complete sequence of Chloroherpeton thalassium ATCC 35110.</title>
        <authorList>
            <consortium name="US DOE Joint Genome Institute"/>
            <person name="Lucas S."/>
            <person name="Copeland A."/>
            <person name="Lapidus A."/>
            <person name="Glavina del Rio T."/>
            <person name="Dalin E."/>
            <person name="Tice H."/>
            <person name="Bruce D."/>
            <person name="Goodwin L."/>
            <person name="Pitluck S."/>
            <person name="Schmutz J."/>
            <person name="Larimer F."/>
            <person name="Land M."/>
            <person name="Hauser L."/>
            <person name="Kyrpides N."/>
            <person name="Mikhailova N."/>
            <person name="Liu Z."/>
            <person name="Li T."/>
            <person name="Zhao F."/>
            <person name="Overmann J."/>
            <person name="Bryant D.A."/>
            <person name="Richardson P."/>
        </authorList>
    </citation>
    <scope>NUCLEOTIDE SEQUENCE [LARGE SCALE GENOMIC DNA]</scope>
    <source>
        <strain evidence="9">ATCC 35110 / GB-78</strain>
    </source>
</reference>
<organism evidence="8 9">
    <name type="scientific">Chloroherpeton thalassium (strain ATCC 35110 / GB-78)</name>
    <dbReference type="NCBI Taxonomy" id="517418"/>
    <lineage>
        <taxon>Bacteria</taxon>
        <taxon>Pseudomonadati</taxon>
        <taxon>Chlorobiota</taxon>
        <taxon>Chlorobiia</taxon>
        <taxon>Chlorobiales</taxon>
        <taxon>Chloroherpetonaceae</taxon>
        <taxon>Chloroherpeton</taxon>
    </lineage>
</organism>
<dbReference type="FunFam" id="3.40.50.1860:FF:000001">
    <property type="entry name" value="Glutamate racemase"/>
    <property type="match status" value="1"/>
</dbReference>
<gene>
    <name evidence="7" type="primary">murI</name>
    <name evidence="8" type="ordered locus">Ctha_0422</name>
</gene>
<evidence type="ECO:0000256" key="1">
    <source>
        <dbReference type="ARBA" id="ARBA00001602"/>
    </source>
</evidence>
<dbReference type="HAMAP" id="MF_00258">
    <property type="entry name" value="Glu_racemase"/>
    <property type="match status" value="1"/>
</dbReference>
<dbReference type="Proteomes" id="UP000001208">
    <property type="component" value="Chromosome"/>
</dbReference>
<feature type="active site" description="Proton donor/acceptor" evidence="7">
    <location>
        <position position="85"/>
    </location>
</feature>
<keyword evidence="5 7" id="KW-0413">Isomerase</keyword>
<dbReference type="EC" id="5.1.1.3" evidence="2 7"/>
<name>B3QUI7_CHLT3</name>
<keyword evidence="6 7" id="KW-0961">Cell wall biogenesis/degradation</keyword>
<evidence type="ECO:0000256" key="2">
    <source>
        <dbReference type="ARBA" id="ARBA00013090"/>
    </source>
</evidence>
<dbReference type="GO" id="GO:0008881">
    <property type="term" value="F:glutamate racemase activity"/>
    <property type="evidence" value="ECO:0007669"/>
    <property type="project" value="UniProtKB-UniRule"/>
</dbReference>
<dbReference type="RefSeq" id="WP_012498977.1">
    <property type="nucleotide sequence ID" value="NC_011026.1"/>
</dbReference>
<keyword evidence="4 7" id="KW-0573">Peptidoglycan synthesis</keyword>
<dbReference type="AlphaFoldDB" id="B3QUI7"/>
<evidence type="ECO:0000313" key="9">
    <source>
        <dbReference type="Proteomes" id="UP000001208"/>
    </source>
</evidence>
<dbReference type="InterPro" id="IPR001920">
    <property type="entry name" value="Asp/Glu_race"/>
</dbReference>
<proteinExistence type="inferred from homology"/>
<dbReference type="GO" id="GO:0071555">
    <property type="term" value="P:cell wall organization"/>
    <property type="evidence" value="ECO:0007669"/>
    <property type="project" value="UniProtKB-KW"/>
</dbReference>
<evidence type="ECO:0000256" key="7">
    <source>
        <dbReference type="HAMAP-Rule" id="MF_00258"/>
    </source>
</evidence>
<keyword evidence="9" id="KW-1185">Reference proteome</keyword>